<sequence>FRTLGHAGWITADPAHPGQSFRLAPIWQRASIIRTTTSRYENSFFPSAVGLMNDNPRTAHCSRFVPVT</sequence>
<proteinExistence type="predicted"/>
<dbReference type="AlphaFoldDB" id="A0A1A7XV48"/>
<feature type="non-terminal residue" evidence="1">
    <location>
        <position position="1"/>
    </location>
</feature>
<evidence type="ECO:0000313" key="1">
    <source>
        <dbReference type="EMBL" id="SBP21660.1"/>
    </source>
</evidence>
<dbReference type="EMBL" id="HADW01020260">
    <property type="protein sequence ID" value="SBP21660.1"/>
    <property type="molecule type" value="Transcribed_RNA"/>
</dbReference>
<reference evidence="1" key="1">
    <citation type="submission" date="2016-05" db="EMBL/GenBank/DDBJ databases">
        <authorList>
            <person name="Lavstsen T."/>
            <person name="Jespersen J.S."/>
        </authorList>
    </citation>
    <scope>NUCLEOTIDE SEQUENCE</scope>
    <source>
        <tissue evidence="1">Brain</tissue>
    </source>
</reference>
<protein>
    <submittedName>
        <fullName evidence="1">Uncharacterized protein</fullName>
    </submittedName>
</protein>
<name>A0A1A7XV48_9TELE</name>
<accession>A0A1A7XV48</accession>
<gene>
    <name evidence="1" type="primary">CR392001.1</name>
</gene>
<organism evidence="1">
    <name type="scientific">Iconisemion striatum</name>
    <dbReference type="NCBI Taxonomy" id="60296"/>
    <lineage>
        <taxon>Eukaryota</taxon>
        <taxon>Metazoa</taxon>
        <taxon>Chordata</taxon>
        <taxon>Craniata</taxon>
        <taxon>Vertebrata</taxon>
        <taxon>Euteleostomi</taxon>
        <taxon>Actinopterygii</taxon>
        <taxon>Neopterygii</taxon>
        <taxon>Teleostei</taxon>
        <taxon>Neoteleostei</taxon>
        <taxon>Acanthomorphata</taxon>
        <taxon>Ovalentaria</taxon>
        <taxon>Atherinomorphae</taxon>
        <taxon>Cyprinodontiformes</taxon>
        <taxon>Nothobranchiidae</taxon>
        <taxon>Iconisemion</taxon>
    </lineage>
</organism>
<reference evidence="1" key="2">
    <citation type="submission" date="2016-06" db="EMBL/GenBank/DDBJ databases">
        <title>The genome of a short-lived fish provides insights into sex chromosome evolution and the genetic control of aging.</title>
        <authorList>
            <person name="Reichwald K."/>
            <person name="Felder M."/>
            <person name="Petzold A."/>
            <person name="Koch P."/>
            <person name="Groth M."/>
            <person name="Platzer M."/>
        </authorList>
    </citation>
    <scope>NUCLEOTIDE SEQUENCE</scope>
    <source>
        <tissue evidence="1">Brain</tissue>
    </source>
</reference>